<keyword evidence="2" id="KW-1185">Reference proteome</keyword>
<evidence type="ECO:0008006" key="3">
    <source>
        <dbReference type="Google" id="ProtNLM"/>
    </source>
</evidence>
<name>A0A813GNS5_POLGL</name>
<accession>A0A813GNS5</accession>
<dbReference type="Proteomes" id="UP000654075">
    <property type="component" value="Unassembled WGS sequence"/>
</dbReference>
<protein>
    <recommendedName>
        <fullName evidence="3">N-acetyltransferase domain-containing protein</fullName>
    </recommendedName>
</protein>
<dbReference type="InterPro" id="IPR016181">
    <property type="entry name" value="Acyl_CoA_acyltransferase"/>
</dbReference>
<dbReference type="Gene3D" id="3.40.630.30">
    <property type="match status" value="1"/>
</dbReference>
<dbReference type="SUPFAM" id="SSF55729">
    <property type="entry name" value="Acyl-CoA N-acyltransferases (Nat)"/>
    <property type="match status" value="1"/>
</dbReference>
<comment type="caution">
    <text evidence="1">The sequence shown here is derived from an EMBL/GenBank/DDBJ whole genome shotgun (WGS) entry which is preliminary data.</text>
</comment>
<organism evidence="1 2">
    <name type="scientific">Polarella glacialis</name>
    <name type="common">Dinoflagellate</name>
    <dbReference type="NCBI Taxonomy" id="89957"/>
    <lineage>
        <taxon>Eukaryota</taxon>
        <taxon>Sar</taxon>
        <taxon>Alveolata</taxon>
        <taxon>Dinophyceae</taxon>
        <taxon>Suessiales</taxon>
        <taxon>Suessiaceae</taxon>
        <taxon>Polarella</taxon>
    </lineage>
</organism>
<reference evidence="1" key="1">
    <citation type="submission" date="2021-02" db="EMBL/GenBank/DDBJ databases">
        <authorList>
            <person name="Dougan E. K."/>
            <person name="Rhodes N."/>
            <person name="Thang M."/>
            <person name="Chan C."/>
        </authorList>
    </citation>
    <scope>NUCLEOTIDE SEQUENCE</scope>
</reference>
<proteinExistence type="predicted"/>
<evidence type="ECO:0000313" key="2">
    <source>
        <dbReference type="Proteomes" id="UP000654075"/>
    </source>
</evidence>
<dbReference type="EMBL" id="CAJNNV010029304">
    <property type="protein sequence ID" value="CAE8627955.1"/>
    <property type="molecule type" value="Genomic_DNA"/>
</dbReference>
<evidence type="ECO:0000313" key="1">
    <source>
        <dbReference type="EMBL" id="CAE8627955.1"/>
    </source>
</evidence>
<gene>
    <name evidence="1" type="ORF">PGLA1383_LOCUS44658</name>
</gene>
<dbReference type="AlphaFoldDB" id="A0A813GNS5"/>
<sequence length="217" mass="24616">MSPADKQYSVRLMETEDRDDVLRLQTLEQSRNNPTNQPFDRLLSWFGLAWALRWVFWQGIRKKLTHARFGFVAIHETTGAIIGSLFVWDVMLTQREAVRMLENGKTDGLMAPLLLGNKARSMKLLSGLQRGQLLDFEVSVSEQFQGLGVYRALFERATEAAAAQGYKGMLFVANHPAVSKVTGGEVIGRLHLHPLTVFGCWKPWPKTAIRQLLYSRL</sequence>